<dbReference type="Gene3D" id="3.40.50.850">
    <property type="entry name" value="Isochorismatase-like"/>
    <property type="match status" value="1"/>
</dbReference>
<dbReference type="KEGG" id="tsep:108755281"/>
<dbReference type="InterPro" id="IPR036380">
    <property type="entry name" value="Isochorismatase-like_sf"/>
</dbReference>
<dbReference type="InterPro" id="IPR011992">
    <property type="entry name" value="EF-hand-dom_pair"/>
</dbReference>
<protein>
    <recommendedName>
        <fullName evidence="7">nicotinamidase</fullName>
        <ecNumber evidence="7">3.5.1.19</ecNumber>
    </recommendedName>
    <alternativeName>
        <fullName evidence="8">Nicotinamide deamidase</fullName>
    </alternativeName>
</protein>
<dbReference type="AlphaFoldDB" id="A0A195ETQ8"/>
<keyword evidence="4" id="KW-0378">Hydrolase</keyword>
<dbReference type="PANTHER" id="PTHR11080">
    <property type="entry name" value="PYRAZINAMIDASE/NICOTINAMIDASE"/>
    <property type="match status" value="1"/>
</dbReference>
<comment type="similarity">
    <text evidence="1">Belongs to the isochorismatase family.</text>
</comment>
<dbReference type="SUPFAM" id="SSF52499">
    <property type="entry name" value="Isochorismatase-like hydrolases"/>
    <property type="match status" value="1"/>
</dbReference>
<dbReference type="PROSITE" id="PS00018">
    <property type="entry name" value="EF_HAND_1"/>
    <property type="match status" value="1"/>
</dbReference>
<keyword evidence="5" id="KW-0106">Calcium</keyword>
<evidence type="ECO:0000313" key="10">
    <source>
        <dbReference type="EMBL" id="KYN31264.1"/>
    </source>
</evidence>
<evidence type="ECO:0000256" key="4">
    <source>
        <dbReference type="ARBA" id="ARBA00022801"/>
    </source>
</evidence>
<evidence type="ECO:0000256" key="6">
    <source>
        <dbReference type="ARBA" id="ARBA00037900"/>
    </source>
</evidence>
<evidence type="ECO:0000256" key="7">
    <source>
        <dbReference type="ARBA" id="ARBA00039017"/>
    </source>
</evidence>
<dbReference type="EMBL" id="KQ981979">
    <property type="protein sequence ID" value="KYN31264.1"/>
    <property type="molecule type" value="Genomic_DNA"/>
</dbReference>
<dbReference type="InterPro" id="IPR018247">
    <property type="entry name" value="EF_Hand_1_Ca_BS"/>
</dbReference>
<evidence type="ECO:0000256" key="5">
    <source>
        <dbReference type="ARBA" id="ARBA00022837"/>
    </source>
</evidence>
<evidence type="ECO:0000256" key="3">
    <source>
        <dbReference type="ARBA" id="ARBA00022723"/>
    </source>
</evidence>
<dbReference type="Pfam" id="PF00857">
    <property type="entry name" value="Isochorismatase"/>
    <property type="match status" value="1"/>
</dbReference>
<sequence length="325" mass="37033">MNDDLWSFLIAMLSRFDIDAKETFNYEKFRTLCVRLFDVDEVEQDEWRVREIFELFDANADGVLNDEELLSCCKWIHTIVNPVHVLLVIDVQNDFIDGTLALRKCGLGQEGLEVVEPINRLLKEGNWDKVIYTQDWHPENHISFFENLAMRKLHPKSKITKEMAKPFDTVVFLQPHITQALWPRHCVKNTWGAELHKDLLILPSSERVYKGQDPDKESYSAFAEKDAKGLSELEKILSTVGVTLLYACGLTYDICVKETCLDGLRLGYPVAVINDCCRSVKPDDTTTKSYIENGALVACSDRILSLVNEGKHSLVMAHHAAKITS</sequence>
<name>A0A195ETQ8_9HYME</name>
<dbReference type="PROSITE" id="PS50222">
    <property type="entry name" value="EF_HAND_2"/>
    <property type="match status" value="1"/>
</dbReference>
<reference evidence="10 11" key="1">
    <citation type="submission" date="2016-03" db="EMBL/GenBank/DDBJ databases">
        <title>Trachymyrmex septentrionalis WGS genome.</title>
        <authorList>
            <person name="Nygaard S."/>
            <person name="Hu H."/>
            <person name="Boomsma J."/>
            <person name="Zhang G."/>
        </authorList>
    </citation>
    <scope>NUCLEOTIDE SEQUENCE [LARGE SCALE GENOMIC DNA]</scope>
    <source>
        <strain evidence="10">Tsep2-gDNA-1</strain>
        <tissue evidence="10">Whole body</tissue>
    </source>
</reference>
<keyword evidence="3" id="KW-0479">Metal-binding</keyword>
<gene>
    <name evidence="10" type="ORF">ALC56_14145</name>
</gene>
<dbReference type="OrthoDB" id="167809at2759"/>
<evidence type="ECO:0000313" key="11">
    <source>
        <dbReference type="Proteomes" id="UP000078541"/>
    </source>
</evidence>
<dbReference type="GO" id="GO:0019363">
    <property type="term" value="P:pyridine nucleotide biosynthetic process"/>
    <property type="evidence" value="ECO:0007669"/>
    <property type="project" value="UniProtKB-KW"/>
</dbReference>
<dbReference type="Proteomes" id="UP000078541">
    <property type="component" value="Unassembled WGS sequence"/>
</dbReference>
<keyword evidence="2" id="KW-0662">Pyridine nucleotide biosynthesis</keyword>
<dbReference type="GO" id="GO:0005509">
    <property type="term" value="F:calcium ion binding"/>
    <property type="evidence" value="ECO:0007669"/>
    <property type="project" value="InterPro"/>
</dbReference>
<dbReference type="GO" id="GO:0008936">
    <property type="term" value="F:nicotinamidase activity"/>
    <property type="evidence" value="ECO:0007669"/>
    <property type="project" value="UniProtKB-EC"/>
</dbReference>
<keyword evidence="11" id="KW-1185">Reference proteome</keyword>
<evidence type="ECO:0000256" key="8">
    <source>
        <dbReference type="ARBA" id="ARBA00043224"/>
    </source>
</evidence>
<comment type="pathway">
    <text evidence="6">Cofactor biosynthesis; nicotinate biosynthesis; nicotinate from nicotinamide: step 1/1.</text>
</comment>
<dbReference type="InterPro" id="IPR002048">
    <property type="entry name" value="EF_hand_dom"/>
</dbReference>
<dbReference type="InterPro" id="IPR000868">
    <property type="entry name" value="Isochorismatase-like_dom"/>
</dbReference>
<accession>A0A195ETQ8</accession>
<dbReference type="InterPro" id="IPR052347">
    <property type="entry name" value="Isochorismatase_Nicotinamidase"/>
</dbReference>
<evidence type="ECO:0000259" key="9">
    <source>
        <dbReference type="PROSITE" id="PS50222"/>
    </source>
</evidence>
<evidence type="ECO:0000256" key="2">
    <source>
        <dbReference type="ARBA" id="ARBA00022642"/>
    </source>
</evidence>
<feature type="domain" description="EF-hand" evidence="9">
    <location>
        <begin position="44"/>
        <end position="79"/>
    </location>
</feature>
<dbReference type="SUPFAM" id="SSF47473">
    <property type="entry name" value="EF-hand"/>
    <property type="match status" value="1"/>
</dbReference>
<dbReference type="Gene3D" id="1.10.238.10">
    <property type="entry name" value="EF-hand"/>
    <property type="match status" value="1"/>
</dbReference>
<dbReference type="PANTHER" id="PTHR11080:SF2">
    <property type="entry name" value="LD05707P"/>
    <property type="match status" value="1"/>
</dbReference>
<organism evidence="10 11">
    <name type="scientific">Trachymyrmex septentrionalis</name>
    <dbReference type="NCBI Taxonomy" id="34720"/>
    <lineage>
        <taxon>Eukaryota</taxon>
        <taxon>Metazoa</taxon>
        <taxon>Ecdysozoa</taxon>
        <taxon>Arthropoda</taxon>
        <taxon>Hexapoda</taxon>
        <taxon>Insecta</taxon>
        <taxon>Pterygota</taxon>
        <taxon>Neoptera</taxon>
        <taxon>Endopterygota</taxon>
        <taxon>Hymenoptera</taxon>
        <taxon>Apocrita</taxon>
        <taxon>Aculeata</taxon>
        <taxon>Formicoidea</taxon>
        <taxon>Formicidae</taxon>
        <taxon>Myrmicinae</taxon>
        <taxon>Trachymyrmex</taxon>
    </lineage>
</organism>
<proteinExistence type="inferred from homology"/>
<dbReference type="STRING" id="34720.A0A195ETQ8"/>
<dbReference type="EC" id="3.5.1.19" evidence="7"/>
<evidence type="ECO:0000256" key="1">
    <source>
        <dbReference type="ARBA" id="ARBA00006336"/>
    </source>
</evidence>